<sequence>MRLKTDKISVVEQINPNPNLDFQLIDNYQGLNQGLTDADELTQQLQGTRPNWWWTGKQPRYNVCPGVDPKDKIHSLPLPNLSHFSQRDIIDYFDNTWTLTEVLFSSLQGIEPFYRSPYHYLRHPLIFYYCHPATLYINKLRLAGIIDLGINSYFEQLFETGVDEMSWDDMSKNEMEWPSIKEVNEYRRKVYQIVLEVIATHPDFASGKVTQESPVWSVVMGFEHERIHLETSSVLIRELPVSLLRRPEQWPDNFPIHKNEQSTNLTLCAGIDYPVNEMLAVSAKSVSLGKPKDWPSYGWDNEYGERKTQSQSCEIGKYLISNGEFYEFVRSGDYQKQQYWSEEGWKWRCFRNAKWPTFWVSHGPASSHQYWLRTCFEVIDMPWSWPAIVNYHEAKAYCAWRSEKDKTETPYRLLNEIEHNRIRNHPEQKQIEHDAVMSHSGETMASEKGINFNLAYGSESPVDALPPNSLGFHDVFGNVWQWTEDDFHPLKGFKVHHLYNDFSTPCFDGEHNMIFGGSFVTTGDEASIWARFHFRPHFFQHAGFRLVKPQGNNAYSGTIKLSHSQESEQSNKYETQQVLGEYLLLHFGSERENLPLGFGPNNALAFPKRCAQLVTEWGRKLNINFERALDVGCGVGGASFELAVSFEKVLGLDLSKSFINAANILKKEGKLEYSVQEEGDLKSNLVARVRDKIPRERVSFRQADACSLPPELVGFDAVLLANLLCRLPSPKACLSRLKGARGLVKPGGILVITSPFSWMEKFTQKEVWLGGFEKNGKAVFSDQELGKALEDEFTLLHQENMPLLIREHRRKYQYIIADAIVMVKKI</sequence>
<protein>
    <submittedName>
        <fullName evidence="3">5-histidylcysteine sulfoxide synthase</fullName>
    </submittedName>
</protein>
<dbReference type="GO" id="GO:0120147">
    <property type="term" value="F:formylglycine-generating oxidase activity"/>
    <property type="evidence" value="ECO:0007669"/>
    <property type="project" value="TreeGrafter"/>
</dbReference>
<dbReference type="PANTHER" id="PTHR23150:SF26">
    <property type="entry name" value="GENERIC METHYLTRANSFERASE"/>
    <property type="match status" value="1"/>
</dbReference>
<dbReference type="SUPFAM" id="SSF56436">
    <property type="entry name" value="C-type lectin-like"/>
    <property type="match status" value="1"/>
</dbReference>
<dbReference type="Gene3D" id="3.40.50.150">
    <property type="entry name" value="Vaccinia Virus protein VP39"/>
    <property type="match status" value="1"/>
</dbReference>
<dbReference type="NCBIfam" id="TIGR04344">
    <property type="entry name" value="ovoA_Nterm"/>
    <property type="match status" value="1"/>
</dbReference>
<dbReference type="InterPro" id="IPR005532">
    <property type="entry name" value="SUMF_dom"/>
</dbReference>
<dbReference type="AlphaFoldDB" id="A0A1D9GAQ8"/>
<dbReference type="CDD" id="cd02440">
    <property type="entry name" value="AdoMet_MTases"/>
    <property type="match status" value="1"/>
</dbReference>
<evidence type="ECO:0000313" key="3">
    <source>
        <dbReference type="EMBL" id="AOY84736.2"/>
    </source>
</evidence>
<dbReference type="InterPro" id="IPR013216">
    <property type="entry name" value="Methyltransf_11"/>
</dbReference>
<gene>
    <name evidence="3" type="primary">ovoA</name>
    <name evidence="3" type="ORF">BJP36_17695</name>
</gene>
<dbReference type="Proteomes" id="UP000176944">
    <property type="component" value="Chromosome"/>
</dbReference>
<dbReference type="GO" id="GO:0008757">
    <property type="term" value="F:S-adenosylmethionine-dependent methyltransferase activity"/>
    <property type="evidence" value="ECO:0007669"/>
    <property type="project" value="InterPro"/>
</dbReference>
<dbReference type="FunFam" id="3.90.1580.10:FF:000006">
    <property type="entry name" value="Generic methyltransferase, putative"/>
    <property type="match status" value="1"/>
</dbReference>
<dbReference type="InterPro" id="IPR042095">
    <property type="entry name" value="SUMF_sf"/>
</dbReference>
<dbReference type="EMBL" id="CP017708">
    <property type="protein sequence ID" value="AOY84736.2"/>
    <property type="molecule type" value="Genomic_DNA"/>
</dbReference>
<dbReference type="PANTHER" id="PTHR23150">
    <property type="entry name" value="SULFATASE MODIFYING FACTOR 1, 2"/>
    <property type="match status" value="1"/>
</dbReference>
<dbReference type="InterPro" id="IPR027577">
    <property type="entry name" value="OvoA_Nterm"/>
</dbReference>
<dbReference type="InterPro" id="IPR016187">
    <property type="entry name" value="CTDL_fold"/>
</dbReference>
<name>A0A1D9GAQ8_MOOP1</name>
<proteinExistence type="predicted"/>
<dbReference type="Gene3D" id="3.90.1580.10">
    <property type="entry name" value="paralog of FGE (formylglycine-generating enzyme)"/>
    <property type="match status" value="1"/>
</dbReference>
<reference evidence="4" key="1">
    <citation type="submission" date="2016-10" db="EMBL/GenBank/DDBJ databases">
        <title>Comparative genomics uncovers the prolific and rare metabolic potential of the cyanobacterial genus Moorea.</title>
        <authorList>
            <person name="Leao T."/>
            <person name="Castelao G."/>
            <person name="Korobeynikov A."/>
            <person name="Monroe E.A."/>
            <person name="Podell S."/>
            <person name="Glukhov E."/>
            <person name="Allen E."/>
            <person name="Gerwick W.H."/>
            <person name="Gerwick L."/>
        </authorList>
    </citation>
    <scope>NUCLEOTIDE SEQUENCE [LARGE SCALE GENOMIC DNA]</scope>
    <source>
        <strain evidence="4">JHB</strain>
    </source>
</reference>
<dbReference type="InterPro" id="IPR027625">
    <property type="entry name" value="OvoA_Cterm"/>
</dbReference>
<dbReference type="InterPro" id="IPR051043">
    <property type="entry name" value="Sulfatase_Mod_Factor_Kinase"/>
</dbReference>
<feature type="domain" description="Sulfatase-modifying factor enzyme-like" evidence="1">
    <location>
        <begin position="276"/>
        <end position="548"/>
    </location>
</feature>
<evidence type="ECO:0000313" key="4">
    <source>
        <dbReference type="Proteomes" id="UP000176944"/>
    </source>
</evidence>
<evidence type="ECO:0000259" key="1">
    <source>
        <dbReference type="Pfam" id="PF03781"/>
    </source>
</evidence>
<organism evidence="3 4">
    <name type="scientific">Moorena producens (strain JHB)</name>
    <dbReference type="NCBI Taxonomy" id="1454205"/>
    <lineage>
        <taxon>Bacteria</taxon>
        <taxon>Bacillati</taxon>
        <taxon>Cyanobacteriota</taxon>
        <taxon>Cyanophyceae</taxon>
        <taxon>Coleofasciculales</taxon>
        <taxon>Coleofasciculaceae</taxon>
        <taxon>Moorena</taxon>
    </lineage>
</organism>
<dbReference type="SUPFAM" id="SSF53335">
    <property type="entry name" value="S-adenosyl-L-methionine-dependent methyltransferases"/>
    <property type="match status" value="1"/>
</dbReference>
<dbReference type="InterPro" id="IPR029063">
    <property type="entry name" value="SAM-dependent_MTases_sf"/>
</dbReference>
<dbReference type="NCBIfam" id="TIGR04345">
    <property type="entry name" value="ovoA_Cterm"/>
    <property type="match status" value="1"/>
</dbReference>
<dbReference type="Pfam" id="PF03781">
    <property type="entry name" value="FGE-sulfatase"/>
    <property type="match status" value="1"/>
</dbReference>
<evidence type="ECO:0000259" key="2">
    <source>
        <dbReference type="Pfam" id="PF08241"/>
    </source>
</evidence>
<dbReference type="Pfam" id="PF08241">
    <property type="entry name" value="Methyltransf_11"/>
    <property type="match status" value="1"/>
</dbReference>
<accession>A0A1D9GAQ8</accession>
<feature type="domain" description="Methyltransferase type 11" evidence="2">
    <location>
        <begin position="629"/>
        <end position="752"/>
    </location>
</feature>